<dbReference type="Pfam" id="PF00331">
    <property type="entry name" value="Glyco_hydro_10"/>
    <property type="match status" value="1"/>
</dbReference>
<feature type="active site" description="Nucleophile" evidence="5">
    <location>
        <position position="263"/>
    </location>
</feature>
<comment type="similarity">
    <text evidence="6">Belongs to the glycosyl hydrolase 10 (cellulase F) family.</text>
</comment>
<dbReference type="Gene3D" id="3.20.20.80">
    <property type="entry name" value="Glycosidases"/>
    <property type="match status" value="1"/>
</dbReference>
<accession>A0A1M5TUT0</accession>
<keyword evidence="4 6" id="KW-0624">Polysaccharide degradation</keyword>
<name>A0A1M5TUT0_9FLAO</name>
<comment type="catalytic activity">
    <reaction evidence="6">
        <text>Endohydrolysis of (1-&gt;4)-beta-D-xylosidic linkages in xylans.</text>
        <dbReference type="EC" id="3.2.1.8"/>
    </reaction>
</comment>
<proteinExistence type="inferred from homology"/>
<dbReference type="STRING" id="1195760.SAMN05444281_0858"/>
<evidence type="ECO:0000256" key="6">
    <source>
        <dbReference type="RuleBase" id="RU361174"/>
    </source>
</evidence>
<dbReference type="GO" id="GO:0031176">
    <property type="term" value="F:endo-1,4-beta-xylanase activity"/>
    <property type="evidence" value="ECO:0007669"/>
    <property type="project" value="UniProtKB-EC"/>
</dbReference>
<dbReference type="SMART" id="SM00633">
    <property type="entry name" value="Glyco_10"/>
    <property type="match status" value="1"/>
</dbReference>
<dbReference type="EMBL" id="FQXQ01000002">
    <property type="protein sequence ID" value="SHH54448.1"/>
    <property type="molecule type" value="Genomic_DNA"/>
</dbReference>
<dbReference type="SUPFAM" id="SSF51445">
    <property type="entry name" value="(Trans)glycosidases"/>
    <property type="match status" value="1"/>
</dbReference>
<keyword evidence="8" id="KW-0858">Xylan degradation</keyword>
<keyword evidence="1 6" id="KW-0378">Hydrolase</keyword>
<sequence>MKIIKNSLLLATALAIGIGCKSSNNKASEELTLKDAYKNRFYIGTAMSRPQIENLKSEETSLIAKEFNSITAENIMKSMFLHPEEDVFSFETSDKYVDFGVKNNMFIHGHTLIWHSQLAPWFRAKKDSLEMSVAMENHIKTIVEHYDGKIDSWDVVNEALNEDGTLRKSVFLNTIGEDYLPMAFKWASETDPNVDLYYNDYNLTDTEKRKGAIRLIKQIQDKGVKIDGVGMQGHWHLNRPSLEVIEQSILDYAALGIKVAVTELDISVLPDPWGLQGAEISQRFENNDKMNPYPKALPDSIQTKLANRYKDIFKLFLKHQDKISRVTFWGISDKQTWLNDFPIKGRTNYPLLFDRELKPKKAFHTLVELTKEN</sequence>
<dbReference type="OrthoDB" id="9809277at2"/>
<evidence type="ECO:0000256" key="3">
    <source>
        <dbReference type="ARBA" id="ARBA00023295"/>
    </source>
</evidence>
<dbReference type="EC" id="3.2.1.8" evidence="6"/>
<evidence type="ECO:0000256" key="5">
    <source>
        <dbReference type="PROSITE-ProRule" id="PRU10061"/>
    </source>
</evidence>
<dbReference type="AlphaFoldDB" id="A0A1M5TUT0"/>
<dbReference type="GO" id="GO:0045493">
    <property type="term" value="P:xylan catabolic process"/>
    <property type="evidence" value="ECO:0007669"/>
    <property type="project" value="UniProtKB-KW"/>
</dbReference>
<reference evidence="9" key="1">
    <citation type="submission" date="2016-11" db="EMBL/GenBank/DDBJ databases">
        <authorList>
            <person name="Varghese N."/>
            <person name="Submissions S."/>
        </authorList>
    </citation>
    <scope>NUCLEOTIDE SEQUENCE [LARGE SCALE GENOMIC DNA]</scope>
    <source>
        <strain evidence="9">DSM 100572</strain>
    </source>
</reference>
<dbReference type="Proteomes" id="UP000184109">
    <property type="component" value="Unassembled WGS sequence"/>
</dbReference>
<dbReference type="InterPro" id="IPR017853">
    <property type="entry name" value="GH"/>
</dbReference>
<evidence type="ECO:0000256" key="4">
    <source>
        <dbReference type="ARBA" id="ARBA00023326"/>
    </source>
</evidence>
<dbReference type="PROSITE" id="PS51257">
    <property type="entry name" value="PROKAR_LIPOPROTEIN"/>
    <property type="match status" value="1"/>
</dbReference>
<dbReference type="PANTHER" id="PTHR31490:SF90">
    <property type="entry name" value="ENDO-1,4-BETA-XYLANASE A"/>
    <property type="match status" value="1"/>
</dbReference>
<dbReference type="InterPro" id="IPR031158">
    <property type="entry name" value="GH10_AS"/>
</dbReference>
<dbReference type="InterPro" id="IPR044846">
    <property type="entry name" value="GH10"/>
</dbReference>
<evidence type="ECO:0000313" key="9">
    <source>
        <dbReference type="Proteomes" id="UP000184109"/>
    </source>
</evidence>
<organism evidence="8 9">
    <name type="scientific">Wenyingzhuangia marina</name>
    <dbReference type="NCBI Taxonomy" id="1195760"/>
    <lineage>
        <taxon>Bacteria</taxon>
        <taxon>Pseudomonadati</taxon>
        <taxon>Bacteroidota</taxon>
        <taxon>Flavobacteriia</taxon>
        <taxon>Flavobacteriales</taxon>
        <taxon>Flavobacteriaceae</taxon>
        <taxon>Wenyingzhuangia</taxon>
    </lineage>
</organism>
<evidence type="ECO:0000256" key="1">
    <source>
        <dbReference type="ARBA" id="ARBA00022801"/>
    </source>
</evidence>
<keyword evidence="3 6" id="KW-0326">Glycosidase</keyword>
<protein>
    <recommendedName>
        <fullName evidence="6">Beta-xylanase</fullName>
        <ecNumber evidence="6">3.2.1.8</ecNumber>
    </recommendedName>
</protein>
<gene>
    <name evidence="8" type="ORF">SAMN05444281_0858</name>
</gene>
<keyword evidence="2 6" id="KW-0119">Carbohydrate metabolism</keyword>
<evidence type="ECO:0000313" key="8">
    <source>
        <dbReference type="EMBL" id="SHH54448.1"/>
    </source>
</evidence>
<feature type="domain" description="GH10" evidence="7">
    <location>
        <begin position="27"/>
        <end position="369"/>
    </location>
</feature>
<dbReference type="RefSeq" id="WP_073118666.1">
    <property type="nucleotide sequence ID" value="NZ_BMEN01000002.1"/>
</dbReference>
<evidence type="ECO:0000259" key="7">
    <source>
        <dbReference type="PROSITE" id="PS51760"/>
    </source>
</evidence>
<keyword evidence="9" id="KW-1185">Reference proteome</keyword>
<dbReference type="PROSITE" id="PS51760">
    <property type="entry name" value="GH10_2"/>
    <property type="match status" value="1"/>
</dbReference>
<dbReference type="PROSITE" id="PS00591">
    <property type="entry name" value="GH10_1"/>
    <property type="match status" value="1"/>
</dbReference>
<dbReference type="InterPro" id="IPR001000">
    <property type="entry name" value="GH10_dom"/>
</dbReference>
<evidence type="ECO:0000256" key="2">
    <source>
        <dbReference type="ARBA" id="ARBA00023277"/>
    </source>
</evidence>
<dbReference type="PANTHER" id="PTHR31490">
    <property type="entry name" value="GLYCOSYL HYDROLASE"/>
    <property type="match status" value="1"/>
</dbReference>
<dbReference type="PRINTS" id="PR00134">
    <property type="entry name" value="GLHYDRLASE10"/>
</dbReference>